<proteinExistence type="predicted"/>
<dbReference type="InterPro" id="IPR034660">
    <property type="entry name" value="DinB/YfiT-like"/>
</dbReference>
<dbReference type="Gene3D" id="1.20.120.450">
    <property type="entry name" value="dinb family like domain"/>
    <property type="match status" value="1"/>
</dbReference>
<dbReference type="SUPFAM" id="SSF109854">
    <property type="entry name" value="DinB/YfiT-like putative metalloenzymes"/>
    <property type="match status" value="1"/>
</dbReference>
<keyword evidence="2" id="KW-1185">Reference proteome</keyword>
<sequence>MTLDRQDPAESGTDRELLTQFLDFHRATLRLKCDGLSPDRLATRSAPPSVLSLLGLVRHLADVERYWFRRVLGQQDLPARFYSTANRDGDFLDITPENVTEAEVERAWAAWREEVDHARSLVEATDLDALRQCPPGDGRQVSLRWILVHMVEEYARHNGHADLLREALDGTVGE</sequence>
<dbReference type="Proteomes" id="UP000791080">
    <property type="component" value="Unassembled WGS sequence"/>
</dbReference>
<dbReference type="Pfam" id="PF04978">
    <property type="entry name" value="MST"/>
    <property type="match status" value="1"/>
</dbReference>
<accession>A0ABT1JI33</accession>
<dbReference type="InterPro" id="IPR007061">
    <property type="entry name" value="MST-like"/>
</dbReference>
<gene>
    <name evidence="1" type="ORF">G443_002207</name>
</gene>
<name>A0ABT1JI33_ACTCY</name>
<organism evidence="1 2">
    <name type="scientific">Actinoalloteichus caeruleus DSM 43889</name>
    <dbReference type="NCBI Taxonomy" id="1120930"/>
    <lineage>
        <taxon>Bacteria</taxon>
        <taxon>Bacillati</taxon>
        <taxon>Actinomycetota</taxon>
        <taxon>Actinomycetes</taxon>
        <taxon>Pseudonocardiales</taxon>
        <taxon>Pseudonocardiaceae</taxon>
        <taxon>Actinoalloteichus</taxon>
        <taxon>Actinoalloteichus cyanogriseus</taxon>
    </lineage>
</organism>
<protein>
    <submittedName>
        <fullName evidence="1">Damage-inducible protein DinB (Forms a four-helix bundle)</fullName>
    </submittedName>
</protein>
<reference evidence="1 2" key="1">
    <citation type="submission" date="2022-06" db="EMBL/GenBank/DDBJ databases">
        <title>Genomic Encyclopedia of Type Strains, Phase I: the one thousand microbial genomes (KMG-I) project.</title>
        <authorList>
            <person name="Kyrpides N."/>
        </authorList>
    </citation>
    <scope>NUCLEOTIDE SEQUENCE [LARGE SCALE GENOMIC DNA]</scope>
    <source>
        <strain evidence="1 2">DSM 43889</strain>
    </source>
</reference>
<evidence type="ECO:0000313" key="2">
    <source>
        <dbReference type="Proteomes" id="UP000791080"/>
    </source>
</evidence>
<dbReference type="EMBL" id="AUBJ02000001">
    <property type="protein sequence ID" value="MCP2331937.1"/>
    <property type="molecule type" value="Genomic_DNA"/>
</dbReference>
<comment type="caution">
    <text evidence="1">The sequence shown here is derived from an EMBL/GenBank/DDBJ whole genome shotgun (WGS) entry which is preliminary data.</text>
</comment>
<dbReference type="RefSeq" id="WP_026417040.1">
    <property type="nucleotide sequence ID" value="NZ_AUBJ02000001.1"/>
</dbReference>
<evidence type="ECO:0000313" key="1">
    <source>
        <dbReference type="EMBL" id="MCP2331937.1"/>
    </source>
</evidence>